<dbReference type="EMBL" id="LTAO01000023">
    <property type="protein sequence ID" value="KYG29320.1"/>
    <property type="molecule type" value="Genomic_DNA"/>
</dbReference>
<dbReference type="OrthoDB" id="2473599at2"/>
<reference evidence="2" key="1">
    <citation type="submission" date="2016-02" db="EMBL/GenBank/DDBJ databases">
        <title>Genome sequence of Bacillus trypoxylicola KCTC 13244(T).</title>
        <authorList>
            <person name="Jeong H."/>
            <person name="Park S.-H."/>
            <person name="Choi S.-K."/>
        </authorList>
    </citation>
    <scope>NUCLEOTIDE SEQUENCE [LARGE SCALE GENOMIC DNA]</scope>
    <source>
        <strain evidence="2">KCTC 13244</strain>
    </source>
</reference>
<accession>A0A162DDX7</accession>
<comment type="caution">
    <text evidence="2">The sequence shown here is derived from an EMBL/GenBank/DDBJ whole genome shotgun (WGS) entry which is preliminary data.</text>
</comment>
<dbReference type="RefSeq" id="WP_061949129.1">
    <property type="nucleotide sequence ID" value="NZ_LTAO01000023.1"/>
</dbReference>
<protein>
    <recommendedName>
        <fullName evidence="1">Sin domain-containing protein</fullName>
    </recommendedName>
</protein>
<dbReference type="Proteomes" id="UP000075806">
    <property type="component" value="Unassembled WGS sequence"/>
</dbReference>
<evidence type="ECO:0000313" key="3">
    <source>
        <dbReference type="Proteomes" id="UP000075806"/>
    </source>
</evidence>
<keyword evidence="3" id="KW-1185">Reference proteome</keyword>
<dbReference type="InterPro" id="IPR010981">
    <property type="entry name" value="SinR/SinI_dimer_dom"/>
</dbReference>
<dbReference type="SUPFAM" id="SSF47406">
    <property type="entry name" value="SinR repressor dimerisation domain-like"/>
    <property type="match status" value="1"/>
</dbReference>
<dbReference type="Pfam" id="PF08671">
    <property type="entry name" value="SinI"/>
    <property type="match status" value="1"/>
</dbReference>
<dbReference type="InterPro" id="IPR036281">
    <property type="entry name" value="SinR/SinI_dimer_dom_sf"/>
</dbReference>
<evidence type="ECO:0000259" key="1">
    <source>
        <dbReference type="PROSITE" id="PS51500"/>
    </source>
</evidence>
<dbReference type="PROSITE" id="PS51500">
    <property type="entry name" value="SIN"/>
    <property type="match status" value="1"/>
</dbReference>
<sequence length="63" mass="7539">MRTEELDLEWISLLKEAKEMGLSPDEIKLFFSDIKNENQSLVLFTEQDIACYNQKEHIHKLER</sequence>
<feature type="domain" description="Sin" evidence="1">
    <location>
        <begin position="1"/>
        <end position="35"/>
    </location>
</feature>
<organism evidence="2 3">
    <name type="scientific">Alkalihalobacillus trypoxylicola</name>
    <dbReference type="NCBI Taxonomy" id="519424"/>
    <lineage>
        <taxon>Bacteria</taxon>
        <taxon>Bacillati</taxon>
        <taxon>Bacillota</taxon>
        <taxon>Bacilli</taxon>
        <taxon>Bacillales</taxon>
        <taxon>Bacillaceae</taxon>
        <taxon>Alkalihalobacillus</taxon>
    </lineage>
</organism>
<dbReference type="GO" id="GO:0046983">
    <property type="term" value="F:protein dimerization activity"/>
    <property type="evidence" value="ECO:0007669"/>
    <property type="project" value="InterPro"/>
</dbReference>
<dbReference type="GO" id="GO:0006355">
    <property type="term" value="P:regulation of DNA-templated transcription"/>
    <property type="evidence" value="ECO:0007669"/>
    <property type="project" value="InterPro"/>
</dbReference>
<proteinExistence type="predicted"/>
<gene>
    <name evidence="2" type="ORF">AZF04_07275</name>
</gene>
<name>A0A162DDX7_9BACI</name>
<evidence type="ECO:0000313" key="2">
    <source>
        <dbReference type="EMBL" id="KYG29320.1"/>
    </source>
</evidence>
<dbReference type="AlphaFoldDB" id="A0A162DDX7"/>